<evidence type="ECO:0000313" key="2">
    <source>
        <dbReference type="Proteomes" id="UP000728032"/>
    </source>
</evidence>
<dbReference type="EMBL" id="CAJPVJ010010183">
    <property type="protein sequence ID" value="CAG2173050.1"/>
    <property type="molecule type" value="Genomic_DNA"/>
</dbReference>
<dbReference type="AlphaFoldDB" id="A0A7R9M9D3"/>
<accession>A0A7R9M9D3</accession>
<keyword evidence="2" id="KW-1185">Reference proteome</keyword>
<sequence length="147" mass="16268">MFLLLGSGPQVFGLLADRSSLQNQTHLDIESLKTMDASDDGYSAHQTLILHECPEEDISGEPSEQTVGQYLAARREECPEEDISGEPSEQTVGQYLAARREKAKPYKEVRPMIPAAEPLNADMDVRQYSMMLWLVAIAKGEKATTPS</sequence>
<protein>
    <submittedName>
        <fullName evidence="1">Uncharacterized protein</fullName>
    </submittedName>
</protein>
<gene>
    <name evidence="1" type="ORF">ONB1V03_LOCUS12504</name>
</gene>
<organism evidence="1">
    <name type="scientific">Oppiella nova</name>
    <dbReference type="NCBI Taxonomy" id="334625"/>
    <lineage>
        <taxon>Eukaryota</taxon>
        <taxon>Metazoa</taxon>
        <taxon>Ecdysozoa</taxon>
        <taxon>Arthropoda</taxon>
        <taxon>Chelicerata</taxon>
        <taxon>Arachnida</taxon>
        <taxon>Acari</taxon>
        <taxon>Acariformes</taxon>
        <taxon>Sarcoptiformes</taxon>
        <taxon>Oribatida</taxon>
        <taxon>Brachypylina</taxon>
        <taxon>Oppioidea</taxon>
        <taxon>Oppiidae</taxon>
        <taxon>Oppiella</taxon>
    </lineage>
</organism>
<proteinExistence type="predicted"/>
<evidence type="ECO:0000313" key="1">
    <source>
        <dbReference type="EMBL" id="CAD7655863.1"/>
    </source>
</evidence>
<dbReference type="Proteomes" id="UP000728032">
    <property type="component" value="Unassembled WGS sequence"/>
</dbReference>
<dbReference type="EMBL" id="OC925008">
    <property type="protein sequence ID" value="CAD7655863.1"/>
    <property type="molecule type" value="Genomic_DNA"/>
</dbReference>
<name>A0A7R9M9D3_9ACAR</name>
<reference evidence="1" key="1">
    <citation type="submission" date="2020-11" db="EMBL/GenBank/DDBJ databases">
        <authorList>
            <person name="Tran Van P."/>
        </authorList>
    </citation>
    <scope>NUCLEOTIDE SEQUENCE</scope>
</reference>